<dbReference type="Pfam" id="PF13416">
    <property type="entry name" value="SBP_bac_8"/>
    <property type="match status" value="1"/>
</dbReference>
<dbReference type="Gene3D" id="3.40.190.10">
    <property type="entry name" value="Periplasmic binding protein-like II"/>
    <property type="match status" value="2"/>
</dbReference>
<dbReference type="InterPro" id="IPR006059">
    <property type="entry name" value="SBP"/>
</dbReference>
<dbReference type="PRINTS" id="PR00909">
    <property type="entry name" value="SPERMDNBNDNG"/>
</dbReference>
<evidence type="ECO:0000256" key="2">
    <source>
        <dbReference type="SAM" id="Phobius"/>
    </source>
</evidence>
<keyword evidence="2" id="KW-0812">Transmembrane</keyword>
<feature type="transmembrane region" description="Helical" evidence="2">
    <location>
        <begin position="5"/>
        <end position="25"/>
    </location>
</feature>
<accession>A0A147JXQ4</accession>
<sequence length="369" mass="41049">MKRSIVIAAIVVIVVVVGIGIWIVGRPSTTAEKPKSIIVRAWGGGWEYALDEAVSKAFEEATGIKVEYDYTEDSELQTRLREIIPAGQVPPVDVNWTISTNAYLEAQWGLVSPMSLSEVPNLAKMRPEAKPGADVMALYGDKWPYVNVYAYTYVLAYVPSLVSEVPDSWRVLWEPQYKGKIAMYDDGIGFHAVLARLAGVEISEVLAHPEKMEAAWDLLKTLAPSIGGLGEDPDFSMWIERKEMALLVTILTNVFEAKRAGAEVAWVVPKEGVEVHTDALEVVKNLPPERDYWAKQYINIACDPTVQGKWAELLGCPPLAVGAPIPDYMKGDPAFPTEPEHWAMNIFVPENVLAKYQKEWFARFQEITG</sequence>
<name>A0A147JXQ4_HADYE</name>
<dbReference type="EMBL" id="LQMQ01000025">
    <property type="protein sequence ID" value="KUO41288.1"/>
    <property type="molecule type" value="Genomic_DNA"/>
</dbReference>
<evidence type="ECO:0008006" key="5">
    <source>
        <dbReference type="Google" id="ProtNLM"/>
    </source>
</evidence>
<organism evidence="3 4">
    <name type="scientific">Hadarchaeum yellowstonense</name>
    <dbReference type="NCBI Taxonomy" id="1776334"/>
    <lineage>
        <taxon>Archaea</taxon>
        <taxon>Methanobacteriati</taxon>
        <taxon>Candidatus Hadarchaeota</taxon>
        <taxon>Candidatus Hadarchaeia</taxon>
        <taxon>Candidatus Hadarchaeales</taxon>
        <taxon>Candidatus Hadarchaeaceae</taxon>
        <taxon>Candidatus Hadarchaeum</taxon>
    </lineage>
</organism>
<keyword evidence="2" id="KW-0472">Membrane</keyword>
<proteinExistence type="predicted"/>
<comment type="caution">
    <text evidence="3">The sequence shown here is derived from an EMBL/GenBank/DDBJ whole genome shotgun (WGS) entry which is preliminary data.</text>
</comment>
<keyword evidence="2" id="KW-1133">Transmembrane helix</keyword>
<dbReference type="SUPFAM" id="SSF53850">
    <property type="entry name" value="Periplasmic binding protein-like II"/>
    <property type="match status" value="1"/>
</dbReference>
<evidence type="ECO:0000313" key="4">
    <source>
        <dbReference type="Proteomes" id="UP000074294"/>
    </source>
</evidence>
<dbReference type="Proteomes" id="UP000074294">
    <property type="component" value="Unassembled WGS sequence"/>
</dbReference>
<dbReference type="PANTHER" id="PTHR30006">
    <property type="entry name" value="THIAMINE-BINDING PERIPLASMIC PROTEIN-RELATED"/>
    <property type="match status" value="1"/>
</dbReference>
<evidence type="ECO:0000256" key="1">
    <source>
        <dbReference type="ARBA" id="ARBA00022729"/>
    </source>
</evidence>
<reference evidence="3 4" key="1">
    <citation type="journal article" date="2016" name="Nat. Microbiol.">
        <title>Genomic inference of the metabolism of cosmopolitan subsurface Archaea, Hadesarchaea.</title>
        <authorList>
            <person name="Baker B.J."/>
            <person name="Saw J.H."/>
            <person name="Lind A.E."/>
            <person name="Lazar C.S."/>
            <person name="Hinrichs K.-U."/>
            <person name="Teske A.P."/>
            <person name="Ettema T.J."/>
        </authorList>
    </citation>
    <scope>NUCLEOTIDE SEQUENCE [LARGE SCALE GENOMIC DNA]</scope>
</reference>
<dbReference type="GO" id="GO:0015846">
    <property type="term" value="P:polyamine transport"/>
    <property type="evidence" value="ECO:0007669"/>
    <property type="project" value="InterPro"/>
</dbReference>
<evidence type="ECO:0000313" key="3">
    <source>
        <dbReference type="EMBL" id="KUO41288.1"/>
    </source>
</evidence>
<dbReference type="STRING" id="1776334.APZ16_00190"/>
<dbReference type="InterPro" id="IPR001188">
    <property type="entry name" value="Sperm_putr-bd"/>
</dbReference>
<gene>
    <name evidence="3" type="ORF">APZ16_00190</name>
</gene>
<dbReference type="GO" id="GO:0042597">
    <property type="term" value="C:periplasmic space"/>
    <property type="evidence" value="ECO:0007669"/>
    <property type="project" value="InterPro"/>
</dbReference>
<dbReference type="AlphaFoldDB" id="A0A147JXQ4"/>
<keyword evidence="1" id="KW-0732">Signal</keyword>
<protein>
    <recommendedName>
        <fullName evidence="5">ABC transporter substrate-binding protein</fullName>
    </recommendedName>
</protein>
<dbReference type="GO" id="GO:0019808">
    <property type="term" value="F:polyamine binding"/>
    <property type="evidence" value="ECO:0007669"/>
    <property type="project" value="InterPro"/>
</dbReference>